<dbReference type="AlphaFoldDB" id="A0A060C3J9"/>
<evidence type="ECO:0000313" key="6">
    <source>
        <dbReference type="EMBL" id="AIA87316.1"/>
    </source>
</evidence>
<dbReference type="InterPro" id="IPR025705">
    <property type="entry name" value="Beta_hexosaminidase_sua/sub"/>
</dbReference>
<comment type="similarity">
    <text evidence="2">Belongs to the glycosyl hydrolase 20 family.</text>
</comment>
<name>A0A060C3J9_9PORP</name>
<dbReference type="InterPro" id="IPR015883">
    <property type="entry name" value="Glyco_hydro_20_cat"/>
</dbReference>
<dbReference type="PANTHER" id="PTHR22600:SF57">
    <property type="entry name" value="BETA-N-ACETYLHEXOSAMINIDASE"/>
    <property type="match status" value="1"/>
</dbReference>
<evidence type="ECO:0000256" key="4">
    <source>
        <dbReference type="ARBA" id="ARBA00022801"/>
    </source>
</evidence>
<dbReference type="SUPFAM" id="SSF51445">
    <property type="entry name" value="(Trans)glycosidases"/>
    <property type="match status" value="1"/>
</dbReference>
<dbReference type="Pfam" id="PF00728">
    <property type="entry name" value="Glyco_hydro_20"/>
    <property type="match status" value="1"/>
</dbReference>
<evidence type="ECO:0000256" key="2">
    <source>
        <dbReference type="ARBA" id="ARBA00006285"/>
    </source>
</evidence>
<evidence type="ECO:0000256" key="3">
    <source>
        <dbReference type="ARBA" id="ARBA00012663"/>
    </source>
</evidence>
<dbReference type="PANTHER" id="PTHR22600">
    <property type="entry name" value="BETA-HEXOSAMINIDASE"/>
    <property type="match status" value="1"/>
</dbReference>
<feature type="non-terminal residue" evidence="6">
    <location>
        <position position="166"/>
    </location>
</feature>
<dbReference type="GO" id="GO:0016020">
    <property type="term" value="C:membrane"/>
    <property type="evidence" value="ECO:0007669"/>
    <property type="project" value="TreeGrafter"/>
</dbReference>
<accession>A0A060C3J9</accession>
<dbReference type="InterPro" id="IPR017853">
    <property type="entry name" value="GH"/>
</dbReference>
<feature type="non-terminal residue" evidence="6">
    <location>
        <position position="1"/>
    </location>
</feature>
<evidence type="ECO:0000259" key="5">
    <source>
        <dbReference type="Pfam" id="PF00728"/>
    </source>
</evidence>
<dbReference type="EC" id="3.2.1.52" evidence="3"/>
<feature type="domain" description="Glycoside hydrolase family 20 catalytic" evidence="5">
    <location>
        <begin position="2"/>
        <end position="96"/>
    </location>
</feature>
<dbReference type="Gene3D" id="3.20.20.80">
    <property type="entry name" value="Glycosidases"/>
    <property type="match status" value="1"/>
</dbReference>
<dbReference type="EMBL" id="KF120047">
    <property type="protein sequence ID" value="AIA87316.1"/>
    <property type="molecule type" value="Genomic_DNA"/>
</dbReference>
<dbReference type="GO" id="GO:0030203">
    <property type="term" value="P:glycosaminoglycan metabolic process"/>
    <property type="evidence" value="ECO:0007669"/>
    <property type="project" value="TreeGrafter"/>
</dbReference>
<organism evidence="6">
    <name type="scientific">uncultured Porphyromonas sp</name>
    <dbReference type="NCBI Taxonomy" id="159274"/>
    <lineage>
        <taxon>Bacteria</taxon>
        <taxon>Pseudomonadati</taxon>
        <taxon>Bacteroidota</taxon>
        <taxon>Bacteroidia</taxon>
        <taxon>Bacteroidales</taxon>
        <taxon>Porphyromonadaceae</taxon>
        <taxon>Porphyromonas</taxon>
        <taxon>environmental samples</taxon>
    </lineage>
</organism>
<dbReference type="GO" id="GO:0005975">
    <property type="term" value="P:carbohydrate metabolic process"/>
    <property type="evidence" value="ECO:0007669"/>
    <property type="project" value="InterPro"/>
</dbReference>
<keyword evidence="4" id="KW-0378">Hydrolase</keyword>
<dbReference type="GO" id="GO:0004563">
    <property type="term" value="F:beta-N-acetylhexosaminidase activity"/>
    <property type="evidence" value="ECO:0007669"/>
    <property type="project" value="UniProtKB-EC"/>
</dbReference>
<sequence>EAANAGHDVVMTPGGYLYLDHYQGDILCEDVKIGGLSTLQKVYDYDPIPKAIAPDKKHHVLGLQGNLWQEYMYEPNQIEFQLFPRVTAIAEVGWTKPENKNLADFIARIDNHQIRWDLRNLNYYIPMPEGNVNFIQFTDKVTLPFTTNRTVKIVYTLDGSNPAAES</sequence>
<protein>
    <recommendedName>
        <fullName evidence="3">beta-N-acetylhexosaminidase</fullName>
        <ecNumber evidence="3">3.2.1.52</ecNumber>
    </recommendedName>
</protein>
<proteinExistence type="inferred from homology"/>
<comment type="catalytic activity">
    <reaction evidence="1">
        <text>Hydrolysis of terminal non-reducing N-acetyl-D-hexosamine residues in N-acetyl-beta-D-hexosaminides.</text>
        <dbReference type="EC" id="3.2.1.52"/>
    </reaction>
</comment>
<evidence type="ECO:0000256" key="1">
    <source>
        <dbReference type="ARBA" id="ARBA00001231"/>
    </source>
</evidence>
<reference evidence="6" key="1">
    <citation type="journal article" date="2013" name="Environ. Microbiol.">
        <title>Seasonally variable intestinal metagenomes of the red palm weevil (Rhynchophorus ferrugineus).</title>
        <authorList>
            <person name="Jia S."/>
            <person name="Zhang X."/>
            <person name="Zhang G."/>
            <person name="Yin A."/>
            <person name="Zhang S."/>
            <person name="Li F."/>
            <person name="Wang L."/>
            <person name="Zhao D."/>
            <person name="Yun Q."/>
            <person name="Tala"/>
            <person name="Wang J."/>
            <person name="Sun G."/>
            <person name="Baabdullah M."/>
            <person name="Yu X."/>
            <person name="Hu S."/>
            <person name="Al-Mssallem I.S."/>
            <person name="Yu J."/>
        </authorList>
    </citation>
    <scope>NUCLEOTIDE SEQUENCE</scope>
</reference>